<dbReference type="GO" id="GO:0003677">
    <property type="term" value="F:DNA binding"/>
    <property type="evidence" value="ECO:0007669"/>
    <property type="project" value="InterPro"/>
</dbReference>
<evidence type="ECO:0000256" key="3">
    <source>
        <dbReference type="ARBA" id="ARBA00023015"/>
    </source>
</evidence>
<dbReference type="PANTHER" id="PTHR47338:SF20">
    <property type="entry name" value="ZN(II)2CYS6 TRANSCRIPTION FACTOR (EUROFUNG)"/>
    <property type="match status" value="1"/>
</dbReference>
<keyword evidence="5" id="KW-0539">Nucleus</keyword>
<dbReference type="Pfam" id="PF00172">
    <property type="entry name" value="Zn_clus"/>
    <property type="match status" value="1"/>
</dbReference>
<accession>A0A507BBY9</accession>
<keyword evidence="4" id="KW-0804">Transcription</keyword>
<comment type="subcellular location">
    <subcellularLocation>
        <location evidence="1">Nucleus</location>
    </subcellularLocation>
</comment>
<evidence type="ECO:0000256" key="2">
    <source>
        <dbReference type="ARBA" id="ARBA00022723"/>
    </source>
</evidence>
<reference evidence="7 8" key="1">
    <citation type="submission" date="2019-06" db="EMBL/GenBank/DDBJ databases">
        <title>Draft genome sequence of the filamentous fungus Phialemoniopsis curvata isolated from diesel fuel.</title>
        <authorList>
            <person name="Varaljay V.A."/>
            <person name="Lyon W.J."/>
            <person name="Crouch A.L."/>
            <person name="Drake C.E."/>
            <person name="Hollomon J.M."/>
            <person name="Nadeau L.J."/>
            <person name="Nunn H.S."/>
            <person name="Stevenson B.S."/>
            <person name="Bojanowski C.L."/>
            <person name="Crookes-Goodson W.J."/>
        </authorList>
    </citation>
    <scope>NUCLEOTIDE SEQUENCE [LARGE SCALE GENOMIC DNA]</scope>
    <source>
        <strain evidence="7 8">D216</strain>
    </source>
</reference>
<dbReference type="RefSeq" id="XP_030998744.1">
    <property type="nucleotide sequence ID" value="XM_031135137.1"/>
</dbReference>
<dbReference type="Pfam" id="PF04082">
    <property type="entry name" value="Fungal_trans"/>
    <property type="match status" value="1"/>
</dbReference>
<dbReference type="STRING" id="1093900.A0A507BBY9"/>
<dbReference type="PROSITE" id="PS00463">
    <property type="entry name" value="ZN2_CY6_FUNGAL_1"/>
    <property type="match status" value="1"/>
</dbReference>
<dbReference type="InterPro" id="IPR050815">
    <property type="entry name" value="TF_fung"/>
</dbReference>
<keyword evidence="2" id="KW-0479">Metal-binding</keyword>
<keyword evidence="3" id="KW-0805">Transcription regulation</keyword>
<dbReference type="SUPFAM" id="SSF57701">
    <property type="entry name" value="Zn2/Cys6 DNA-binding domain"/>
    <property type="match status" value="1"/>
</dbReference>
<dbReference type="SMART" id="SM00066">
    <property type="entry name" value="GAL4"/>
    <property type="match status" value="1"/>
</dbReference>
<dbReference type="GO" id="GO:0008270">
    <property type="term" value="F:zinc ion binding"/>
    <property type="evidence" value="ECO:0007669"/>
    <property type="project" value="InterPro"/>
</dbReference>
<sequence length="515" mass="57760">MSSSDPPSPTPAAKSFRVCLNCRRKKKRCDKALPTCGRCAYSNELCVHEGDGSSEERSLDFESLTIQSIQRRSPYPSESGYELGTPLTSFNPQSFAPLAAGDEIHTFIFRTMVETIGNRANIEQVVTSYFVNVNTWYLVLDRPAFEVRLRELWANPSADVCLVVLCMFLVNKLPRDSPSGTMRDGLYLSVKSALALVEAQVTLSISLLQSRLLIALYENSHSMTQQAFVTLGSCVQMTRAFGWNRPGFWSEDRQREHPQELKDCCLIWWTMVAFDCQNAIAYPSIKYPLSTVEVDFPIPDPSVFNNLLYPRSELSLHTDQFLGEILYEECPLAKSAGYAQQVLRGRLQAGSPARRHHELSDAITAHVLNIMSGPWDTGHRFLSVTLAFISTMMLHEPYLQAAALSKDGPYARSLETVASIVDSVYHISQTMNANDALQAPEPLTPGGALCIYYAARLLIVHGGVVLNGTGVQWMVKVQSFRRSLEIFRRRWSVADTYLRQLDQALHERATQSRMP</sequence>
<dbReference type="PROSITE" id="PS50048">
    <property type="entry name" value="ZN2_CY6_FUNGAL_2"/>
    <property type="match status" value="1"/>
</dbReference>
<dbReference type="GO" id="GO:0000981">
    <property type="term" value="F:DNA-binding transcription factor activity, RNA polymerase II-specific"/>
    <property type="evidence" value="ECO:0007669"/>
    <property type="project" value="InterPro"/>
</dbReference>
<evidence type="ECO:0000256" key="5">
    <source>
        <dbReference type="ARBA" id="ARBA00023242"/>
    </source>
</evidence>
<evidence type="ECO:0000256" key="4">
    <source>
        <dbReference type="ARBA" id="ARBA00023163"/>
    </source>
</evidence>
<dbReference type="CDD" id="cd12148">
    <property type="entry name" value="fungal_TF_MHR"/>
    <property type="match status" value="1"/>
</dbReference>
<dbReference type="InterPro" id="IPR001138">
    <property type="entry name" value="Zn2Cys6_DnaBD"/>
</dbReference>
<evidence type="ECO:0000256" key="1">
    <source>
        <dbReference type="ARBA" id="ARBA00004123"/>
    </source>
</evidence>
<dbReference type="AlphaFoldDB" id="A0A507BBY9"/>
<comment type="caution">
    <text evidence="7">The sequence shown here is derived from an EMBL/GenBank/DDBJ whole genome shotgun (WGS) entry which is preliminary data.</text>
</comment>
<dbReference type="Proteomes" id="UP000319257">
    <property type="component" value="Unassembled WGS sequence"/>
</dbReference>
<dbReference type="OrthoDB" id="3862662at2759"/>
<evidence type="ECO:0000259" key="6">
    <source>
        <dbReference type="PROSITE" id="PS50048"/>
    </source>
</evidence>
<dbReference type="EMBL" id="SKBQ01000153">
    <property type="protein sequence ID" value="TPX17033.1"/>
    <property type="molecule type" value="Genomic_DNA"/>
</dbReference>
<evidence type="ECO:0000313" key="8">
    <source>
        <dbReference type="Proteomes" id="UP000319257"/>
    </source>
</evidence>
<organism evidence="7 8">
    <name type="scientific">Thyridium curvatum</name>
    <dbReference type="NCBI Taxonomy" id="1093900"/>
    <lineage>
        <taxon>Eukaryota</taxon>
        <taxon>Fungi</taxon>
        <taxon>Dikarya</taxon>
        <taxon>Ascomycota</taxon>
        <taxon>Pezizomycotina</taxon>
        <taxon>Sordariomycetes</taxon>
        <taxon>Sordariomycetidae</taxon>
        <taxon>Thyridiales</taxon>
        <taxon>Thyridiaceae</taxon>
        <taxon>Thyridium</taxon>
    </lineage>
</organism>
<dbReference type="GeneID" id="41979757"/>
<feature type="domain" description="Zn(2)-C6 fungal-type" evidence="6">
    <location>
        <begin position="18"/>
        <end position="48"/>
    </location>
</feature>
<dbReference type="Gene3D" id="4.10.240.10">
    <property type="entry name" value="Zn(2)-C6 fungal-type DNA-binding domain"/>
    <property type="match status" value="1"/>
</dbReference>
<name>A0A507BBY9_9PEZI</name>
<evidence type="ECO:0000313" key="7">
    <source>
        <dbReference type="EMBL" id="TPX17033.1"/>
    </source>
</evidence>
<dbReference type="InterPro" id="IPR036864">
    <property type="entry name" value="Zn2-C6_fun-type_DNA-bd_sf"/>
</dbReference>
<dbReference type="GO" id="GO:0005634">
    <property type="term" value="C:nucleus"/>
    <property type="evidence" value="ECO:0007669"/>
    <property type="project" value="UniProtKB-SubCell"/>
</dbReference>
<gene>
    <name evidence="7" type="ORF">E0L32_012310</name>
</gene>
<dbReference type="InParanoid" id="A0A507BBY9"/>
<dbReference type="InterPro" id="IPR007219">
    <property type="entry name" value="XnlR_reg_dom"/>
</dbReference>
<dbReference type="PANTHER" id="PTHR47338">
    <property type="entry name" value="ZN(II)2CYS6 TRANSCRIPTION FACTOR (EUROFUNG)-RELATED"/>
    <property type="match status" value="1"/>
</dbReference>
<dbReference type="GO" id="GO:0006351">
    <property type="term" value="P:DNA-templated transcription"/>
    <property type="evidence" value="ECO:0007669"/>
    <property type="project" value="InterPro"/>
</dbReference>
<proteinExistence type="predicted"/>
<keyword evidence="8" id="KW-1185">Reference proteome</keyword>
<dbReference type="CDD" id="cd00067">
    <property type="entry name" value="GAL4"/>
    <property type="match status" value="1"/>
</dbReference>
<protein>
    <recommendedName>
        <fullName evidence="6">Zn(2)-C6 fungal-type domain-containing protein</fullName>
    </recommendedName>
</protein>